<dbReference type="SMART" id="SM00932">
    <property type="entry name" value="Nfu_N"/>
    <property type="match status" value="1"/>
</dbReference>
<dbReference type="SUPFAM" id="SSF110836">
    <property type="entry name" value="Hypothetical protein SAV1430"/>
    <property type="match status" value="1"/>
</dbReference>
<evidence type="ECO:0000256" key="1">
    <source>
        <dbReference type="ARBA" id="ARBA00006420"/>
    </source>
</evidence>
<dbReference type="AlphaFoldDB" id="A0AAD7UC39"/>
<dbReference type="GO" id="GO:0016226">
    <property type="term" value="P:iron-sulfur cluster assembly"/>
    <property type="evidence" value="ECO:0007669"/>
    <property type="project" value="InterPro"/>
</dbReference>
<evidence type="ECO:0000259" key="3">
    <source>
        <dbReference type="SMART" id="SM00932"/>
    </source>
</evidence>
<sequence>MKFLPSRPVLSEDVAATSSGFHFARGDKEALRSPLAKKLLSIEHVSSVFVGKDFVTVSKTNDGAWTVIKPFVFSHIMDWYSEGTSAVEDDRPSDTTILDDDSEVVALIKELIEARIRPAVQEDGGDIFFRGYDEQTGVVSVELAGSCVGCPSSSVTLRNGVENMLMHYIPEVKGIDNVTRDDDDDVFKLTFPTNDDDPPQPLKDDPRVSL</sequence>
<feature type="region of interest" description="Disordered" evidence="2">
    <location>
        <begin position="188"/>
        <end position="210"/>
    </location>
</feature>
<dbReference type="Gene3D" id="3.30.300.130">
    <property type="entry name" value="Fe-S cluster assembly (FSCA)"/>
    <property type="match status" value="1"/>
</dbReference>
<proteinExistence type="inferred from homology"/>
<dbReference type="FunFam" id="3.30.300.130:FF:000001">
    <property type="entry name" value="NFU1 iron-sulfur cluster scaffold"/>
    <property type="match status" value="1"/>
</dbReference>
<dbReference type="EMBL" id="JAQMWT010000408">
    <property type="protein sequence ID" value="KAJ8601674.1"/>
    <property type="molecule type" value="Genomic_DNA"/>
</dbReference>
<dbReference type="InterPro" id="IPR034904">
    <property type="entry name" value="FSCA_dom_sf"/>
</dbReference>
<accession>A0AAD7UC39</accession>
<reference evidence="4" key="1">
    <citation type="submission" date="2023-01" db="EMBL/GenBank/DDBJ databases">
        <title>Metagenome sequencing of chrysophaentin producing Chrysophaeum taylorii.</title>
        <authorList>
            <person name="Davison J."/>
            <person name="Bewley C."/>
        </authorList>
    </citation>
    <scope>NUCLEOTIDE SEQUENCE</scope>
    <source>
        <strain evidence="4">NIES-1699</strain>
    </source>
</reference>
<feature type="domain" description="Scaffold protein Nfu/NifU N-terminal" evidence="3">
    <location>
        <begin position="1"/>
        <end position="83"/>
    </location>
</feature>
<evidence type="ECO:0000256" key="2">
    <source>
        <dbReference type="SAM" id="MobiDB-lite"/>
    </source>
</evidence>
<comment type="similarity">
    <text evidence="1">Belongs to the NifU family.</text>
</comment>
<gene>
    <name evidence="4" type="ORF">CTAYLR_007453</name>
</gene>
<dbReference type="InterPro" id="IPR001075">
    <property type="entry name" value="NIF_FeS_clus_asmbl_NifU_C"/>
</dbReference>
<protein>
    <recommendedName>
        <fullName evidence="3">Scaffold protein Nfu/NifU N-terminal domain-containing protein</fullName>
    </recommendedName>
</protein>
<dbReference type="InterPro" id="IPR035433">
    <property type="entry name" value="NFU1-like"/>
</dbReference>
<dbReference type="GO" id="GO:0005739">
    <property type="term" value="C:mitochondrion"/>
    <property type="evidence" value="ECO:0007669"/>
    <property type="project" value="TreeGrafter"/>
</dbReference>
<dbReference type="Pfam" id="PF01106">
    <property type="entry name" value="NifU"/>
    <property type="match status" value="1"/>
</dbReference>
<dbReference type="GO" id="GO:0051536">
    <property type="term" value="F:iron-sulfur cluster binding"/>
    <property type="evidence" value="ECO:0007669"/>
    <property type="project" value="InterPro"/>
</dbReference>
<dbReference type="PANTHER" id="PTHR11178:SF1">
    <property type="entry name" value="NFU1 IRON-SULFUR CLUSTER SCAFFOLD HOMOLOG, MITOCHONDRIAL"/>
    <property type="match status" value="1"/>
</dbReference>
<dbReference type="GO" id="GO:0005506">
    <property type="term" value="F:iron ion binding"/>
    <property type="evidence" value="ECO:0007669"/>
    <property type="project" value="InterPro"/>
</dbReference>
<dbReference type="PANTHER" id="PTHR11178">
    <property type="entry name" value="IRON-SULFUR CLUSTER SCAFFOLD PROTEIN NFU-RELATED"/>
    <property type="match status" value="1"/>
</dbReference>
<dbReference type="SUPFAM" id="SSF117916">
    <property type="entry name" value="Fe-S cluster assembly (FSCA) domain-like"/>
    <property type="match status" value="1"/>
</dbReference>
<name>A0AAD7UC39_9STRA</name>
<dbReference type="Gene3D" id="3.30.1370.70">
    <property type="entry name" value="Scaffold protein Nfu/NifU, N-terminal domain"/>
    <property type="match status" value="1"/>
</dbReference>
<evidence type="ECO:0000313" key="4">
    <source>
        <dbReference type="EMBL" id="KAJ8601674.1"/>
    </source>
</evidence>
<comment type="caution">
    <text evidence="4">The sequence shown here is derived from an EMBL/GenBank/DDBJ whole genome shotgun (WGS) entry which is preliminary data.</text>
</comment>
<dbReference type="InterPro" id="IPR036498">
    <property type="entry name" value="Nfu/NifU_N_sf"/>
</dbReference>
<dbReference type="Proteomes" id="UP001230188">
    <property type="component" value="Unassembled WGS sequence"/>
</dbReference>
<dbReference type="InterPro" id="IPR014824">
    <property type="entry name" value="Nfu/NifU_N"/>
</dbReference>
<evidence type="ECO:0000313" key="5">
    <source>
        <dbReference type="Proteomes" id="UP001230188"/>
    </source>
</evidence>
<dbReference type="PIRSF" id="PIRSF036773">
    <property type="entry name" value="HIRIP5"/>
    <property type="match status" value="1"/>
</dbReference>
<dbReference type="Pfam" id="PF08712">
    <property type="entry name" value="Nfu_N"/>
    <property type="match status" value="1"/>
</dbReference>
<keyword evidence="5" id="KW-1185">Reference proteome</keyword>
<organism evidence="4 5">
    <name type="scientific">Chrysophaeum taylorii</name>
    <dbReference type="NCBI Taxonomy" id="2483200"/>
    <lineage>
        <taxon>Eukaryota</taxon>
        <taxon>Sar</taxon>
        <taxon>Stramenopiles</taxon>
        <taxon>Ochrophyta</taxon>
        <taxon>Pelagophyceae</taxon>
        <taxon>Pelagomonadales</taxon>
        <taxon>Pelagomonadaceae</taxon>
        <taxon>Chrysophaeum</taxon>
    </lineage>
</organism>